<sequence>MTLLADQTLRRRENIETAELDGEWLLLNIDTHAITKVNELGGYIWSILPDYPTVSELADKVHIEYGVEMEVVLGDVQAFVEMLIEAGLLIHA</sequence>
<dbReference type="RefSeq" id="WP_183557940.1">
    <property type="nucleotide sequence ID" value="NZ_CBCSLB010000001.1"/>
</dbReference>
<organism evidence="1 2">
    <name type="scientific">Paenibacillus endophyticus</name>
    <dbReference type="NCBI Taxonomy" id="1294268"/>
    <lineage>
        <taxon>Bacteria</taxon>
        <taxon>Bacillati</taxon>
        <taxon>Bacillota</taxon>
        <taxon>Bacilli</taxon>
        <taxon>Bacillales</taxon>
        <taxon>Paenibacillaceae</taxon>
        <taxon>Paenibacillus</taxon>
    </lineage>
</organism>
<name>A0A7W5C375_9BACL</name>
<dbReference type="InterPro" id="IPR041881">
    <property type="entry name" value="PqqD_sf"/>
</dbReference>
<evidence type="ECO:0000313" key="2">
    <source>
        <dbReference type="Proteomes" id="UP000518605"/>
    </source>
</evidence>
<evidence type="ECO:0008006" key="3">
    <source>
        <dbReference type="Google" id="ProtNLM"/>
    </source>
</evidence>
<dbReference type="EMBL" id="JACHXW010000001">
    <property type="protein sequence ID" value="MBB3150290.1"/>
    <property type="molecule type" value="Genomic_DNA"/>
</dbReference>
<dbReference type="Proteomes" id="UP000518605">
    <property type="component" value="Unassembled WGS sequence"/>
</dbReference>
<proteinExistence type="predicted"/>
<dbReference type="AlphaFoldDB" id="A0A7W5C375"/>
<gene>
    <name evidence="1" type="ORF">FHS16_000322</name>
</gene>
<protein>
    <recommendedName>
        <fullName evidence="3">PqqD family protein</fullName>
    </recommendedName>
</protein>
<dbReference type="InterPro" id="IPR008792">
    <property type="entry name" value="PQQD"/>
</dbReference>
<accession>A0A7W5C375</accession>
<dbReference type="Pfam" id="PF05402">
    <property type="entry name" value="PqqD"/>
    <property type="match status" value="1"/>
</dbReference>
<reference evidence="1 2" key="1">
    <citation type="submission" date="2020-08" db="EMBL/GenBank/DDBJ databases">
        <title>Genomic Encyclopedia of Type Strains, Phase III (KMG-III): the genomes of soil and plant-associated and newly described type strains.</title>
        <authorList>
            <person name="Whitman W."/>
        </authorList>
    </citation>
    <scope>NUCLEOTIDE SEQUENCE [LARGE SCALE GENOMIC DNA]</scope>
    <source>
        <strain evidence="1 2">CECT 8234</strain>
    </source>
</reference>
<dbReference type="Gene3D" id="1.10.10.1150">
    <property type="entry name" value="Coenzyme PQQ synthesis protein D (PqqD)"/>
    <property type="match status" value="1"/>
</dbReference>
<keyword evidence="2" id="KW-1185">Reference proteome</keyword>
<evidence type="ECO:0000313" key="1">
    <source>
        <dbReference type="EMBL" id="MBB3150290.1"/>
    </source>
</evidence>
<comment type="caution">
    <text evidence="1">The sequence shown here is derived from an EMBL/GenBank/DDBJ whole genome shotgun (WGS) entry which is preliminary data.</text>
</comment>